<reference evidence="4 5" key="1">
    <citation type="submission" date="2018-08" db="EMBL/GenBank/DDBJ databases">
        <title>A genome reference for cultivated species of the human gut microbiota.</title>
        <authorList>
            <person name="Zou Y."/>
            <person name="Xue W."/>
            <person name="Luo G."/>
        </authorList>
    </citation>
    <scope>NUCLEOTIDE SEQUENCE [LARGE SCALE GENOMIC DNA]</scope>
    <source>
        <strain evidence="3 4">AM43-2</strain>
        <strain evidence="2 5">AM44-11BH</strain>
    </source>
</reference>
<dbReference type="EMBL" id="QSFO01000002">
    <property type="protein sequence ID" value="RHA56716.1"/>
    <property type="molecule type" value="Genomic_DNA"/>
</dbReference>
<accession>A0A413R827</accession>
<dbReference type="RefSeq" id="WP_117970665.1">
    <property type="nucleotide sequence ID" value="NZ_CAUEJY010000014.1"/>
</dbReference>
<organism evidence="2 5">
    <name type="scientific">Eubacterium ventriosum</name>
    <dbReference type="NCBI Taxonomy" id="39496"/>
    <lineage>
        <taxon>Bacteria</taxon>
        <taxon>Bacillati</taxon>
        <taxon>Bacillota</taxon>
        <taxon>Clostridia</taxon>
        <taxon>Eubacteriales</taxon>
        <taxon>Eubacteriaceae</taxon>
        <taxon>Eubacterium</taxon>
    </lineage>
</organism>
<sequence>MEIKDTKIKNIIKCTAKAAITIEATISLTLFMFVVVFLAGFITAVDKQLSIQIKMNRLAENMAKQMFYIKQVDEITDYSEKLKEYKDKFKENISEMKDTLPESNLIKDDYIDMVYTYDYKLPVLSKTITITQRAKVKDWTGTDMTKDYELVYITKYGNVYHSTKECSHLILYITGTEYGKVGEARNEQGEKYTPCEFCGNKKISDTTTVFITADGNRYHTNLQCSGITRNIIEIDIKEVDNRKPCSSCNGG</sequence>
<evidence type="ECO:0000313" key="3">
    <source>
        <dbReference type="EMBL" id="RHA56716.1"/>
    </source>
</evidence>
<dbReference type="Proteomes" id="UP000284598">
    <property type="component" value="Unassembled WGS sequence"/>
</dbReference>
<keyword evidence="1" id="KW-0472">Membrane</keyword>
<proteinExistence type="predicted"/>
<evidence type="ECO:0000313" key="2">
    <source>
        <dbReference type="EMBL" id="RHA18346.1"/>
    </source>
</evidence>
<evidence type="ECO:0000256" key="1">
    <source>
        <dbReference type="SAM" id="Phobius"/>
    </source>
</evidence>
<protein>
    <recommendedName>
        <fullName evidence="6">Pilus assembly protein</fullName>
    </recommendedName>
</protein>
<evidence type="ECO:0000313" key="4">
    <source>
        <dbReference type="Proteomes" id="UP000284598"/>
    </source>
</evidence>
<evidence type="ECO:0008006" key="6">
    <source>
        <dbReference type="Google" id="ProtNLM"/>
    </source>
</evidence>
<keyword evidence="5" id="KW-1185">Reference proteome</keyword>
<keyword evidence="1" id="KW-1133">Transmembrane helix</keyword>
<dbReference type="AlphaFoldDB" id="A0A413R827"/>
<gene>
    <name evidence="3" type="ORF">DW929_02395</name>
    <name evidence="2" type="ORF">DW944_07425</name>
</gene>
<evidence type="ECO:0000313" key="5">
    <source>
        <dbReference type="Proteomes" id="UP000284779"/>
    </source>
</evidence>
<dbReference type="EMBL" id="QSFD01000006">
    <property type="protein sequence ID" value="RHA18346.1"/>
    <property type="molecule type" value="Genomic_DNA"/>
</dbReference>
<comment type="caution">
    <text evidence="2">The sequence shown here is derived from an EMBL/GenBank/DDBJ whole genome shotgun (WGS) entry which is preliminary data.</text>
</comment>
<name>A0A413R827_9FIRM</name>
<keyword evidence="1" id="KW-0812">Transmembrane</keyword>
<dbReference type="Proteomes" id="UP000284779">
    <property type="component" value="Unassembled WGS sequence"/>
</dbReference>
<feature type="transmembrane region" description="Helical" evidence="1">
    <location>
        <begin position="20"/>
        <end position="45"/>
    </location>
</feature>